<feature type="compositionally biased region" description="Low complexity" evidence="1">
    <location>
        <begin position="103"/>
        <end position="116"/>
    </location>
</feature>
<dbReference type="AlphaFoldDB" id="C1MWJ6"/>
<evidence type="ECO:0000313" key="2">
    <source>
        <dbReference type="EMBL" id="EEH56181.1"/>
    </source>
</evidence>
<dbReference type="Proteomes" id="UP000001876">
    <property type="component" value="Unassembled WGS sequence"/>
</dbReference>
<feature type="region of interest" description="Disordered" evidence="1">
    <location>
        <begin position="223"/>
        <end position="287"/>
    </location>
</feature>
<evidence type="ECO:0000256" key="1">
    <source>
        <dbReference type="SAM" id="MobiDB-lite"/>
    </source>
</evidence>
<dbReference type="PANTHER" id="PTHR40429">
    <property type="entry name" value="FLAGELLAR ASSOCIATED PROTEIN"/>
    <property type="match status" value="1"/>
</dbReference>
<feature type="compositionally biased region" description="Basic and acidic residues" evidence="1">
    <location>
        <begin position="299"/>
        <end position="318"/>
    </location>
</feature>
<dbReference type="KEGG" id="mpp:MICPUCDRAFT_40749"/>
<feature type="region of interest" description="Disordered" evidence="1">
    <location>
        <begin position="299"/>
        <end position="430"/>
    </location>
</feature>
<feature type="compositionally biased region" description="Polar residues" evidence="1">
    <location>
        <begin position="251"/>
        <end position="260"/>
    </location>
</feature>
<dbReference type="EMBL" id="GG663741">
    <property type="protein sequence ID" value="EEH56181.1"/>
    <property type="molecule type" value="Genomic_DNA"/>
</dbReference>
<dbReference type="RefSeq" id="XP_003060229.1">
    <property type="nucleotide sequence ID" value="XM_003060183.1"/>
</dbReference>
<reference evidence="2 3" key="1">
    <citation type="journal article" date="2009" name="Science">
        <title>Green evolution and dynamic adaptations revealed by genomes of the marine picoeukaryotes Micromonas.</title>
        <authorList>
            <person name="Worden A.Z."/>
            <person name="Lee J.H."/>
            <person name="Mock T."/>
            <person name="Rouze P."/>
            <person name="Simmons M.P."/>
            <person name="Aerts A.L."/>
            <person name="Allen A.E."/>
            <person name="Cuvelier M.L."/>
            <person name="Derelle E."/>
            <person name="Everett M.V."/>
            <person name="Foulon E."/>
            <person name="Grimwood J."/>
            <person name="Gundlach H."/>
            <person name="Henrissat B."/>
            <person name="Napoli C."/>
            <person name="McDonald S.M."/>
            <person name="Parker M.S."/>
            <person name="Rombauts S."/>
            <person name="Salamov A."/>
            <person name="Von Dassow P."/>
            <person name="Badger J.H."/>
            <person name="Coutinho P.M."/>
            <person name="Demir E."/>
            <person name="Dubchak I."/>
            <person name="Gentemann C."/>
            <person name="Eikrem W."/>
            <person name="Gready J.E."/>
            <person name="John U."/>
            <person name="Lanier W."/>
            <person name="Lindquist E.A."/>
            <person name="Lucas S."/>
            <person name="Mayer K.F."/>
            <person name="Moreau H."/>
            <person name="Not F."/>
            <person name="Otillar R."/>
            <person name="Panaud O."/>
            <person name="Pangilinan J."/>
            <person name="Paulsen I."/>
            <person name="Piegu B."/>
            <person name="Poliakov A."/>
            <person name="Robbens S."/>
            <person name="Schmutz J."/>
            <person name="Toulza E."/>
            <person name="Wyss T."/>
            <person name="Zelensky A."/>
            <person name="Zhou K."/>
            <person name="Armbrust E.V."/>
            <person name="Bhattacharya D."/>
            <person name="Goodenough U.W."/>
            <person name="Van de Peer Y."/>
            <person name="Grigoriev I.V."/>
        </authorList>
    </citation>
    <scope>NUCLEOTIDE SEQUENCE [LARGE SCALE GENOMIC DNA]</scope>
    <source>
        <strain evidence="2 3">CCMP1545</strain>
    </source>
</reference>
<organism evidence="3">
    <name type="scientific">Micromonas pusilla (strain CCMP1545)</name>
    <name type="common">Picoplanktonic green alga</name>
    <dbReference type="NCBI Taxonomy" id="564608"/>
    <lineage>
        <taxon>Eukaryota</taxon>
        <taxon>Viridiplantae</taxon>
        <taxon>Chlorophyta</taxon>
        <taxon>Mamiellophyceae</taxon>
        <taxon>Mamiellales</taxon>
        <taxon>Mamiellaceae</taxon>
        <taxon>Micromonas</taxon>
    </lineage>
</organism>
<sequence length="430" mass="45385">MDVEAPPTPSADAAVAANDANANANDTITPRDPLLASDASKLSMRTSPSAFAGERASMQRSQFGEQVEAGKRTSPSVGFATASRFPWLEKPDSPKAPRPPSYAVPGPGAYAPAAAVGDQARSDRLIHHAGSRTTAFTLVPIRPRRRGERRSLRTFSPGGHFSPHRVPRFQSRHTAMPFNSASDAFRLHPDVASNDALNDPPQILAERRTCPRAAFGKAHRFATAPKRNRAPDPGTYPLPPSLGKQPDSTKETGATISFTRGSREVSSGAVEAGRDAPPSTRYTLKDSLTNSPYKSIAFTRDKRAIGDGAKKRADERDGGSGPGPGAFRAERSVGPQTRSGRRRAPSASFGTCYRDQAAKASLSREQASAILGGRMGPGPAVEPPGPGGLGAQIRSARRSAPSVGFTRGKRFGKGEDAGKVDTPGPGSYRC</sequence>
<evidence type="ECO:0000313" key="3">
    <source>
        <dbReference type="Proteomes" id="UP000001876"/>
    </source>
</evidence>
<feature type="compositionally biased region" description="Low complexity" evidence="1">
    <location>
        <begin position="11"/>
        <end position="26"/>
    </location>
</feature>
<accession>C1MWJ6</accession>
<gene>
    <name evidence="2" type="ORF">MICPUCDRAFT_40749</name>
</gene>
<dbReference type="OrthoDB" id="406368at2759"/>
<feature type="region of interest" description="Disordered" evidence="1">
    <location>
        <begin position="1"/>
        <end position="116"/>
    </location>
</feature>
<protein>
    <submittedName>
        <fullName evidence="2">Predicted protein</fullName>
    </submittedName>
</protein>
<proteinExistence type="predicted"/>
<dbReference type="PANTHER" id="PTHR40429:SF1">
    <property type="entry name" value="FLAGELLAR ASSOCIATED PROTEIN"/>
    <property type="match status" value="1"/>
</dbReference>
<dbReference type="GeneID" id="9685373"/>
<name>C1MWJ6_MICPC</name>
<keyword evidence="3" id="KW-1185">Reference proteome</keyword>